<dbReference type="RefSeq" id="WP_018030892.1">
    <property type="nucleotide sequence ID" value="NZ_LS483343.1"/>
</dbReference>
<evidence type="ECO:0000313" key="2">
    <source>
        <dbReference type="Proteomes" id="UP000249495"/>
    </source>
</evidence>
<evidence type="ECO:0000313" key="1">
    <source>
        <dbReference type="EMBL" id="SQF39603.1"/>
    </source>
</evidence>
<protein>
    <submittedName>
        <fullName evidence="1">Uncharacterized protein</fullName>
    </submittedName>
</protein>
<accession>A0A2X3W755</accession>
<dbReference type="STRING" id="1123303.GCA_000372425_01579"/>
<proteinExistence type="predicted"/>
<keyword evidence="2" id="KW-1185">Reference proteome</keyword>
<sequence>MVVNEQFDGIINLGSNSPGFWEVETNDGPLLTRLVDWYEGDIAEISDNTFIKGKESPKICRQLIKNCHKIFLAGVKLRQVMKPQLKVHPLHLKPQEIPFFPRTSWSLERKISTGRRYCFSYIGRRNSI</sequence>
<dbReference type="EMBL" id="LS483343">
    <property type="protein sequence ID" value="SQF39603.1"/>
    <property type="molecule type" value="Genomic_DNA"/>
</dbReference>
<reference evidence="1 2" key="1">
    <citation type="submission" date="2018-06" db="EMBL/GenBank/DDBJ databases">
        <authorList>
            <consortium name="Pathogen Informatics"/>
            <person name="Doyle S."/>
        </authorList>
    </citation>
    <scope>NUCLEOTIDE SEQUENCE [LARGE SCALE GENOMIC DNA]</scope>
    <source>
        <strain evidence="1 2">NCTC12278</strain>
    </source>
</reference>
<dbReference type="AlphaFoldDB" id="A0A2X3W755"/>
<dbReference type="Proteomes" id="UP000249495">
    <property type="component" value="Chromosome 1"/>
</dbReference>
<organism evidence="1 2">
    <name type="scientific">Streptococcus ferus</name>
    <dbReference type="NCBI Taxonomy" id="1345"/>
    <lineage>
        <taxon>Bacteria</taxon>
        <taxon>Bacillati</taxon>
        <taxon>Bacillota</taxon>
        <taxon>Bacilli</taxon>
        <taxon>Lactobacillales</taxon>
        <taxon>Streptococcaceae</taxon>
        <taxon>Streptococcus</taxon>
    </lineage>
</organism>
<name>A0A2X3W755_9STRE</name>
<dbReference type="KEGG" id="sfer:NCTC12278_00456"/>
<gene>
    <name evidence="1" type="ORF">NCTC12278_00456</name>
</gene>